<feature type="region of interest" description="Disordered" evidence="12">
    <location>
        <begin position="536"/>
        <end position="557"/>
    </location>
</feature>
<evidence type="ECO:0000256" key="3">
    <source>
        <dbReference type="ARBA" id="ARBA00005283"/>
    </source>
</evidence>
<dbReference type="InterPro" id="IPR001044">
    <property type="entry name" value="XPG/Rad2_eukaryotes"/>
</dbReference>
<comment type="similarity">
    <text evidence="3">Belongs to the XPG/RAD2 endonuclease family. XPG subfamily.</text>
</comment>
<feature type="compositionally biased region" description="Basic and acidic residues" evidence="12">
    <location>
        <begin position="397"/>
        <end position="411"/>
    </location>
</feature>
<dbReference type="PANTHER" id="PTHR16171:SF7">
    <property type="entry name" value="DNA REPAIR PROTEIN RAD2"/>
    <property type="match status" value="1"/>
</dbReference>
<evidence type="ECO:0000256" key="1">
    <source>
        <dbReference type="ARBA" id="ARBA00001946"/>
    </source>
</evidence>
<dbReference type="GO" id="GO:0046872">
    <property type="term" value="F:metal ion binding"/>
    <property type="evidence" value="ECO:0007669"/>
    <property type="project" value="UniProtKB-KW"/>
</dbReference>
<dbReference type="SUPFAM" id="SSF88723">
    <property type="entry name" value="PIN domain-like"/>
    <property type="match status" value="1"/>
</dbReference>
<dbReference type="CDD" id="cd09904">
    <property type="entry name" value="H3TH_XPG"/>
    <property type="match status" value="1"/>
</dbReference>
<dbReference type="eggNOG" id="KOG2520">
    <property type="taxonomic scope" value="Eukaryota"/>
</dbReference>
<dbReference type="GO" id="GO:0003697">
    <property type="term" value="F:single-stranded DNA binding"/>
    <property type="evidence" value="ECO:0007669"/>
    <property type="project" value="InterPro"/>
</dbReference>
<dbReference type="Pfam" id="PF00867">
    <property type="entry name" value="XPG_I"/>
    <property type="match status" value="1"/>
</dbReference>
<dbReference type="Gene3D" id="1.10.150.20">
    <property type="entry name" value="5' to 3' exonuclease, C-terminal subdomain"/>
    <property type="match status" value="1"/>
</dbReference>
<dbReference type="CDD" id="cd09868">
    <property type="entry name" value="PIN_XPG_RAD2"/>
    <property type="match status" value="2"/>
</dbReference>
<evidence type="ECO:0000256" key="8">
    <source>
        <dbReference type="ARBA" id="ARBA00022801"/>
    </source>
</evidence>
<dbReference type="OrthoDB" id="31113at2759"/>
<keyword evidence="5" id="KW-0479">Metal-binding</keyword>
<feature type="region of interest" description="Disordered" evidence="12">
    <location>
        <begin position="574"/>
        <end position="733"/>
    </location>
</feature>
<dbReference type="FunFam" id="3.40.50.1010:FF:000061">
    <property type="entry name" value="Single-stranded DNA endonuclease (Eurofung)"/>
    <property type="match status" value="1"/>
</dbReference>
<keyword evidence="6" id="KW-0255">Endonuclease</keyword>
<organism evidence="15 16">
    <name type="scientific">Taphrina deformans (strain PYCC 5710 / ATCC 11124 / CBS 356.35 / IMI 108563 / JCM 9778 / NBRC 8474)</name>
    <name type="common">Peach leaf curl fungus</name>
    <name type="synonym">Lalaria deformans</name>
    <dbReference type="NCBI Taxonomy" id="1097556"/>
    <lineage>
        <taxon>Eukaryota</taxon>
        <taxon>Fungi</taxon>
        <taxon>Dikarya</taxon>
        <taxon>Ascomycota</taxon>
        <taxon>Taphrinomycotina</taxon>
        <taxon>Taphrinomycetes</taxon>
        <taxon>Taphrinales</taxon>
        <taxon>Taphrinaceae</taxon>
        <taxon>Taphrina</taxon>
    </lineage>
</organism>
<dbReference type="AlphaFoldDB" id="R4XFY0"/>
<comment type="cofactor">
    <cofactor evidence="1">
        <name>Mg(2+)</name>
        <dbReference type="ChEBI" id="CHEBI:18420"/>
    </cofactor>
</comment>
<proteinExistence type="inferred from homology"/>
<protein>
    <recommendedName>
        <fullName evidence="17">DNA excision repair protein Rad2</fullName>
    </recommendedName>
</protein>
<evidence type="ECO:0000256" key="12">
    <source>
        <dbReference type="SAM" id="MobiDB-lite"/>
    </source>
</evidence>
<evidence type="ECO:0000313" key="16">
    <source>
        <dbReference type="Proteomes" id="UP000013776"/>
    </source>
</evidence>
<dbReference type="GO" id="GO:0006289">
    <property type="term" value="P:nucleotide-excision repair"/>
    <property type="evidence" value="ECO:0007669"/>
    <property type="project" value="InterPro"/>
</dbReference>
<sequence>MGVIGLWSILDAGARPVRLEALAKKRLAVDASIWIYQFLKAVRDKEGNVLKNAHVVGFFRRICKLLFHGIRPVFVFDGKAPLLKKQTLRNRKVLREGGRIDVAKTAGKILAVQMRKRAIEEAERQKQAQDIAQREEEAVPENPVYFDELELQPAQVQRARFKKTDQYHLPELDVDLDRAGSLNDPRIMTHEELQNYAKDYEGGEDMSLYDFSKIDYDSDMFKSLPAADQYSILNAARLRSRLRMGLSTEQLTDLFPDRMAFSRFQIERVKERSDLTNRLMNMNGMNDIGVQRIASERGREYILVKNDSVDGGWSLGVVNSAEKPIIIDKELQETHDSEEDNDMDFEDVSLEPEKTVDEIQSTVGMTEDEMIKFAIEESRRAQLSATRPEAGFRPSSRRKDIRSSNARREETTGFAGKPLFLRDESMQQHMDEDYLEDVVRQSPSPSHVEARDDYAQTLEEEEAAELREALEMSMEDPGGATDIGGGGFILDEDDIEIPTVSAPEGKANDSSIPTHERFELPFQKLDFSTSLFARAKTDKDSKTNVTSGKAPESKRIDRPLDKLNRAIQSNFELDRVDLDPASKTDMQPEQNSSNIVMEATDEPATKKPLAAPSWFEEEIRRPEPRATSASPTPVEPLQEQHLTTAPKVFDLTKDDSDDDDKKSVISVATSTSVPAHGLDSLREERQGPGYAQQAGLESNSTDPASQPGIVQTSSQANVSTHVSKTDEPGSPDWGNEHEDIQIESPAQHEVYGSDGRQPAALEIELERQAEVVPILAAEESFLDEADQTRLMEEEDLISRMAAEEDEYARFSAELGHKRADNYTHTEYEQDLRALKNQQKRNLRDADEVTQIMVQECQELLAQFGIPYITAASEAESQCAHLVQLNLVDGIVTDDSDVFLFGGTRVYRNMFNAAKTVECYVLSDLEREFELDREKLIKLAHLLGSDYTEGIKKIGPVLALELVGEFGGPTGLEDFRDYVDRVQSNTETEDDKTTPFRKKFRKTAEKLVLPENFPNPLVKQAYVNPEVDEDASNFEWGQPDVDALRSFLMRSCGWHQEYTDSQLLPVIKDMNLKLREGTQRNLTDFFTGSVGAGAGGARKAVKSARMHNALSSLRKSGGPERTGNSVAPSSPSGASVIGASTATTKQKTAKKRSKAE</sequence>
<keyword evidence="7" id="KW-0227">DNA damage</keyword>
<evidence type="ECO:0008006" key="17">
    <source>
        <dbReference type="Google" id="ProtNLM"/>
    </source>
</evidence>
<dbReference type="STRING" id="1097556.R4XFY0"/>
<dbReference type="Gene3D" id="3.40.50.1010">
    <property type="entry name" value="5'-nuclease"/>
    <property type="match status" value="2"/>
</dbReference>
<feature type="non-terminal residue" evidence="15">
    <location>
        <position position="1155"/>
    </location>
</feature>
<dbReference type="SMART" id="SM00485">
    <property type="entry name" value="XPGN"/>
    <property type="match status" value="1"/>
</dbReference>
<keyword evidence="16" id="KW-1185">Reference proteome</keyword>
<accession>R4XFY0</accession>
<dbReference type="InterPro" id="IPR008918">
    <property type="entry name" value="HhH2"/>
</dbReference>
<feature type="region of interest" description="Disordered" evidence="12">
    <location>
        <begin position="382"/>
        <end position="414"/>
    </location>
</feature>
<dbReference type="PROSITE" id="PS00841">
    <property type="entry name" value="XPG_1"/>
    <property type="match status" value="1"/>
</dbReference>
<keyword evidence="8" id="KW-0378">Hydrolase</keyword>
<dbReference type="SMART" id="SM00279">
    <property type="entry name" value="HhH2"/>
    <property type="match status" value="1"/>
</dbReference>
<dbReference type="GO" id="GO:0016788">
    <property type="term" value="F:hydrolase activity, acting on ester bonds"/>
    <property type="evidence" value="ECO:0007669"/>
    <property type="project" value="InterPro"/>
</dbReference>
<evidence type="ECO:0000256" key="4">
    <source>
        <dbReference type="ARBA" id="ARBA00022722"/>
    </source>
</evidence>
<evidence type="ECO:0000259" key="14">
    <source>
        <dbReference type="SMART" id="SM00485"/>
    </source>
</evidence>
<evidence type="ECO:0000256" key="6">
    <source>
        <dbReference type="ARBA" id="ARBA00022759"/>
    </source>
</evidence>
<name>R4XFY0_TAPDE</name>
<comment type="subcellular location">
    <subcellularLocation>
        <location evidence="2">Nucleus</location>
    </subcellularLocation>
</comment>
<dbReference type="InterPro" id="IPR006084">
    <property type="entry name" value="XPG/Rad2"/>
</dbReference>
<evidence type="ECO:0000256" key="5">
    <source>
        <dbReference type="ARBA" id="ARBA00022723"/>
    </source>
</evidence>
<dbReference type="InterPro" id="IPR029060">
    <property type="entry name" value="PIN-like_dom_sf"/>
</dbReference>
<dbReference type="InterPro" id="IPR036279">
    <property type="entry name" value="5-3_exonuclease_C_sf"/>
</dbReference>
<dbReference type="VEuPathDB" id="FungiDB:TAPDE_005312"/>
<reference evidence="15 16" key="1">
    <citation type="journal article" date="2013" name="MBio">
        <title>Genome sequencing of the plant pathogen Taphrina deformans, the causal agent of peach leaf curl.</title>
        <authorList>
            <person name="Cisse O.H."/>
            <person name="Almeida J.M.G.C.F."/>
            <person name="Fonseca A."/>
            <person name="Kumar A.A."/>
            <person name="Salojaervi J."/>
            <person name="Overmyer K."/>
            <person name="Hauser P.M."/>
            <person name="Pagni M."/>
        </authorList>
    </citation>
    <scope>NUCLEOTIDE SEQUENCE [LARGE SCALE GENOMIC DNA]</scope>
    <source>
        <strain evidence="16">PYCC 5710 / ATCC 11124 / CBS 356.35 / IMI 108563 / JCM 9778 / NBRC 8474</strain>
    </source>
</reference>
<gene>
    <name evidence="15" type="ORF">TAPDE_005312</name>
</gene>
<feature type="compositionally biased region" description="Basic and acidic residues" evidence="12">
    <location>
        <begin position="650"/>
        <end position="663"/>
    </location>
</feature>
<dbReference type="GO" id="GO:0005634">
    <property type="term" value="C:nucleus"/>
    <property type="evidence" value="ECO:0007669"/>
    <property type="project" value="UniProtKB-SubCell"/>
</dbReference>
<dbReference type="EMBL" id="CAHR02000306">
    <property type="protein sequence ID" value="CCG84786.1"/>
    <property type="molecule type" value="Genomic_DNA"/>
</dbReference>
<evidence type="ECO:0000256" key="11">
    <source>
        <dbReference type="ARBA" id="ARBA00023242"/>
    </source>
</evidence>
<dbReference type="Proteomes" id="UP000013776">
    <property type="component" value="Unassembled WGS sequence"/>
</dbReference>
<dbReference type="InterPro" id="IPR006085">
    <property type="entry name" value="XPG_DNA_repair_N"/>
</dbReference>
<dbReference type="PRINTS" id="PR00066">
    <property type="entry name" value="XRODRMPGMNTG"/>
</dbReference>
<evidence type="ECO:0000259" key="13">
    <source>
        <dbReference type="SMART" id="SM00484"/>
    </source>
</evidence>
<keyword evidence="10" id="KW-0234">DNA repair</keyword>
<evidence type="ECO:0000256" key="10">
    <source>
        <dbReference type="ARBA" id="ARBA00023204"/>
    </source>
</evidence>
<dbReference type="InterPro" id="IPR019974">
    <property type="entry name" value="XPG_CS"/>
</dbReference>
<feature type="compositionally biased region" description="Polar residues" evidence="12">
    <location>
        <begin position="584"/>
        <end position="595"/>
    </location>
</feature>
<dbReference type="InterPro" id="IPR006086">
    <property type="entry name" value="XPG-I_dom"/>
</dbReference>
<dbReference type="PANTHER" id="PTHR16171">
    <property type="entry name" value="DNA REPAIR PROTEIN COMPLEMENTING XP-G CELLS-RELATED"/>
    <property type="match status" value="1"/>
</dbReference>
<comment type="caution">
    <text evidence="15">The sequence shown here is derived from an EMBL/GenBank/DDBJ whole genome shotgun (WGS) entry which is preliminary data.</text>
</comment>
<keyword evidence="11" id="KW-0539">Nucleus</keyword>
<dbReference type="GO" id="GO:0004520">
    <property type="term" value="F:DNA endonuclease activity"/>
    <property type="evidence" value="ECO:0007669"/>
    <property type="project" value="TreeGrafter"/>
</dbReference>
<feature type="compositionally biased region" description="Polar residues" evidence="12">
    <location>
        <begin position="695"/>
        <end position="722"/>
    </location>
</feature>
<dbReference type="Pfam" id="PF00752">
    <property type="entry name" value="XPG_N"/>
    <property type="match status" value="1"/>
</dbReference>
<keyword evidence="4" id="KW-0540">Nuclease</keyword>
<feature type="region of interest" description="Disordered" evidence="12">
    <location>
        <begin position="1110"/>
        <end position="1155"/>
    </location>
</feature>
<dbReference type="SMART" id="SM00484">
    <property type="entry name" value="XPGI"/>
    <property type="match status" value="1"/>
</dbReference>
<feature type="compositionally biased region" description="Low complexity" evidence="12">
    <location>
        <begin position="1124"/>
        <end position="1145"/>
    </location>
</feature>
<dbReference type="SUPFAM" id="SSF47807">
    <property type="entry name" value="5' to 3' exonuclease, C-terminal subdomain"/>
    <property type="match status" value="1"/>
</dbReference>
<evidence type="ECO:0000313" key="15">
    <source>
        <dbReference type="EMBL" id="CCG84786.1"/>
    </source>
</evidence>
<dbReference type="PRINTS" id="PR00853">
    <property type="entry name" value="XPGRADSUPER"/>
</dbReference>
<keyword evidence="9" id="KW-0460">Magnesium</keyword>
<feature type="domain" description="XPG-I" evidence="13">
    <location>
        <begin position="861"/>
        <end position="930"/>
    </location>
</feature>
<evidence type="ECO:0000256" key="7">
    <source>
        <dbReference type="ARBA" id="ARBA00022763"/>
    </source>
</evidence>
<evidence type="ECO:0000256" key="9">
    <source>
        <dbReference type="ARBA" id="ARBA00022842"/>
    </source>
</evidence>
<feature type="compositionally biased region" description="Basic residues" evidence="12">
    <location>
        <begin position="1146"/>
        <end position="1155"/>
    </location>
</feature>
<feature type="domain" description="XPG N-terminal" evidence="14">
    <location>
        <begin position="1"/>
        <end position="98"/>
    </location>
</feature>
<evidence type="ECO:0000256" key="2">
    <source>
        <dbReference type="ARBA" id="ARBA00004123"/>
    </source>
</evidence>